<evidence type="ECO:0000256" key="1">
    <source>
        <dbReference type="SAM" id="Phobius"/>
    </source>
</evidence>
<keyword evidence="1" id="KW-1133">Transmembrane helix</keyword>
<feature type="transmembrane region" description="Helical" evidence="1">
    <location>
        <begin position="243"/>
        <end position="260"/>
    </location>
</feature>
<dbReference type="GeneID" id="106154637"/>
<dbReference type="RefSeq" id="XP_013384503.1">
    <property type="nucleotide sequence ID" value="XM_013529049.1"/>
</dbReference>
<dbReference type="AlphaFoldDB" id="A0A1S3HEL4"/>
<feature type="transmembrane region" description="Helical" evidence="1">
    <location>
        <begin position="12"/>
        <end position="29"/>
    </location>
</feature>
<evidence type="ECO:0000313" key="2">
    <source>
        <dbReference type="Proteomes" id="UP000085678"/>
    </source>
</evidence>
<proteinExistence type="predicted"/>
<name>A0A1S3HEL4_LINAN</name>
<feature type="transmembrane region" description="Helical" evidence="1">
    <location>
        <begin position="159"/>
        <end position="181"/>
    </location>
</feature>
<protein>
    <submittedName>
        <fullName evidence="3">Uncharacterized protein LOC106154637</fullName>
    </submittedName>
</protein>
<feature type="transmembrane region" description="Helical" evidence="1">
    <location>
        <begin position="91"/>
        <end position="112"/>
    </location>
</feature>
<feature type="transmembrane region" description="Helical" evidence="1">
    <location>
        <begin position="36"/>
        <end position="57"/>
    </location>
</feature>
<keyword evidence="1" id="KW-0812">Transmembrane</keyword>
<keyword evidence="1" id="KW-0472">Membrane</keyword>
<accession>A0A1S3HEL4</accession>
<dbReference type="Proteomes" id="UP000085678">
    <property type="component" value="Unplaced"/>
</dbReference>
<dbReference type="InParanoid" id="A0A1S3HEL4"/>
<sequence length="276" mass="30934">MSAEWPLSRIGMVLWGGTCAVGTMVIVLLRQRPNSGLWLLYTQYLITHTVFSVLVVVQEEIPGFRNDNATINNNTDSTGNIQSPSVQTSVIMGYVTNLLLLFAASVYFRIAVVICVRKRPPYHLYLMITVWLSLIAVAVCITVMTFAVNLGELTGLVVFGYYFLCALYFLIMVYVVYINLLRGRIDRKYGQPIYPALVSCVGRHGGFVLAGVIGGTMGMLDYLLVMIASFGVPIWEASFLSRLLDCIFYVPLAIPFLLWMDCPENYPMKDTRSYVL</sequence>
<gene>
    <name evidence="3" type="primary">LOC106154637</name>
</gene>
<feature type="transmembrane region" description="Helical" evidence="1">
    <location>
        <begin position="124"/>
        <end position="147"/>
    </location>
</feature>
<organism evidence="2 3">
    <name type="scientific">Lingula anatina</name>
    <name type="common">Brachiopod</name>
    <name type="synonym">Lingula unguis</name>
    <dbReference type="NCBI Taxonomy" id="7574"/>
    <lineage>
        <taxon>Eukaryota</taxon>
        <taxon>Metazoa</taxon>
        <taxon>Spiralia</taxon>
        <taxon>Lophotrochozoa</taxon>
        <taxon>Brachiopoda</taxon>
        <taxon>Linguliformea</taxon>
        <taxon>Lingulata</taxon>
        <taxon>Lingulida</taxon>
        <taxon>Linguloidea</taxon>
        <taxon>Lingulidae</taxon>
        <taxon>Lingula</taxon>
    </lineage>
</organism>
<reference evidence="3" key="1">
    <citation type="submission" date="2025-08" db="UniProtKB">
        <authorList>
            <consortium name="RefSeq"/>
        </authorList>
    </citation>
    <scope>IDENTIFICATION</scope>
    <source>
        <tissue evidence="3">Gonads</tissue>
    </source>
</reference>
<dbReference type="KEGG" id="lak:106154637"/>
<keyword evidence="2" id="KW-1185">Reference proteome</keyword>
<evidence type="ECO:0000313" key="3">
    <source>
        <dbReference type="RefSeq" id="XP_013384503.1"/>
    </source>
</evidence>